<comment type="caution">
    <text evidence="2">The sequence shown here is derived from an EMBL/GenBank/DDBJ whole genome shotgun (WGS) entry which is preliminary data.</text>
</comment>
<dbReference type="Gene3D" id="3.20.20.80">
    <property type="entry name" value="Glycosidases"/>
    <property type="match status" value="1"/>
</dbReference>
<dbReference type="InterPro" id="IPR017853">
    <property type="entry name" value="GH"/>
</dbReference>
<organism evidence="2 3">
    <name type="scientific">Pseudopedobacter beijingensis</name>
    <dbReference type="NCBI Taxonomy" id="1207056"/>
    <lineage>
        <taxon>Bacteria</taxon>
        <taxon>Pseudomonadati</taxon>
        <taxon>Bacteroidota</taxon>
        <taxon>Sphingobacteriia</taxon>
        <taxon>Sphingobacteriales</taxon>
        <taxon>Sphingobacteriaceae</taxon>
        <taxon>Pseudopedobacter</taxon>
    </lineage>
</organism>
<name>A0ABW4I8Z9_9SPHI</name>
<proteinExistence type="predicted"/>
<dbReference type="EMBL" id="JBHUDG010000001">
    <property type="protein sequence ID" value="MFD1628432.1"/>
    <property type="molecule type" value="Genomic_DNA"/>
</dbReference>
<evidence type="ECO:0000313" key="2">
    <source>
        <dbReference type="EMBL" id="MFD1628432.1"/>
    </source>
</evidence>
<dbReference type="Proteomes" id="UP001597118">
    <property type="component" value="Unassembled WGS sequence"/>
</dbReference>
<evidence type="ECO:0000256" key="1">
    <source>
        <dbReference type="SAM" id="SignalP"/>
    </source>
</evidence>
<feature type="signal peptide" evidence="1">
    <location>
        <begin position="1"/>
        <end position="27"/>
    </location>
</feature>
<dbReference type="Gene3D" id="2.60.120.260">
    <property type="entry name" value="Galactose-binding domain-like"/>
    <property type="match status" value="1"/>
</dbReference>
<reference evidence="3" key="1">
    <citation type="journal article" date="2019" name="Int. J. Syst. Evol. Microbiol.">
        <title>The Global Catalogue of Microorganisms (GCM) 10K type strain sequencing project: providing services to taxonomists for standard genome sequencing and annotation.</title>
        <authorList>
            <consortium name="The Broad Institute Genomics Platform"/>
            <consortium name="The Broad Institute Genome Sequencing Center for Infectious Disease"/>
            <person name="Wu L."/>
            <person name="Ma J."/>
        </authorList>
    </citation>
    <scope>NUCLEOTIDE SEQUENCE [LARGE SCALE GENOMIC DNA]</scope>
    <source>
        <strain evidence="3">CCUG 53762</strain>
    </source>
</reference>
<dbReference type="Gene3D" id="2.60.40.10">
    <property type="entry name" value="Immunoglobulins"/>
    <property type="match status" value="1"/>
</dbReference>
<evidence type="ECO:0008006" key="4">
    <source>
        <dbReference type="Google" id="ProtNLM"/>
    </source>
</evidence>
<dbReference type="SUPFAM" id="SSF49785">
    <property type="entry name" value="Galactose-binding domain-like"/>
    <property type="match status" value="1"/>
</dbReference>
<evidence type="ECO:0000313" key="3">
    <source>
        <dbReference type="Proteomes" id="UP001597118"/>
    </source>
</evidence>
<gene>
    <name evidence="2" type="ORF">ACFSAH_01010</name>
</gene>
<dbReference type="SUPFAM" id="SSF51445">
    <property type="entry name" value="(Trans)glycosidases"/>
    <property type="match status" value="1"/>
</dbReference>
<protein>
    <recommendedName>
        <fullName evidence="4">Glycoside hydrolase family 42 N-terminal domain-containing protein</fullName>
    </recommendedName>
</protein>
<dbReference type="InterPro" id="IPR008979">
    <property type="entry name" value="Galactose-bd-like_sf"/>
</dbReference>
<dbReference type="InterPro" id="IPR013783">
    <property type="entry name" value="Ig-like_fold"/>
</dbReference>
<keyword evidence="1" id="KW-0732">Signal</keyword>
<accession>A0ABW4I8Z9</accession>
<sequence length="1159" mass="129604">MMNFNKYNIKYSVFTLLLMLMCNIANAIQSDLFQNINLRENLLLNSDFEEGTDKWIIPAAYAQVSTQNVYQGTKSIYFKNTNNQVNPTRVTQSLIVGPGETIYFGIKVKGQALDASAAAKDNYGARVYIQSYDVDGNFINGIYPASSGSGTFDWKEIGGIYTVPINAVSVSIGFGLMPNVVGEAWFDSAFIAKEENPLFQSFLVTPNYRGMMVKGDQSPIITNCRMTPTPNEIGKTGEVKFSLLNNQRSTLHSENKQFNIETKEVSLPFDISSLGLNTGDYIFKIEYKSDNQSLSYSDEYAIEVVTSMPKVYIDKEGFTVKDGVRIFPLGLYIGEPDQEHLERIKNAGFNTVLSYGYGNNTKAETFLDRAYSNNLNVVYSLKDMYEGTSLNIPNPRQTAVQFINKLKNKPALLSWYTVDELLPEWLPKIKNMYDDIKDNDKDHPAFQVHYYESANMFEKYYNTTDVFAADPYPIGRANLTLSTVRNNASVKASHQSKGVWSVPQIMDWAIYEKDRAQRPPTLAEMRNQSYQALIAGAKGLVYYTYYDLFYTKWPRGTETYSIDSFNARWADVSKMSKEIDSLVPAILYGVDKQVILSSSSDVTIKCIEYNNELLLLVANPYYATKSIDIVLPTGWNPSKSRQGDIEGNVNNGVLRLQLPDVASGVYRLSSGEEPEQQGIWKNKVDKNWVYNLEGAKNTDINYYGGRSDLLNSGTSTAYSKSITSQTSLGFMPRAQSGNVLVQAGGQIQTGTFSIETENDKKKLIFPIAQSGIPVNKLSFYGIDEATSVLATKYRLTLNKTPDAGTIAGGIFFIIGNHTTGTTVFTNNGGISGTATPTVFGAFQWLFKADGQIHLRVRQNGGSDYKVISTTDFQNGGDYVIEVYANNSDLAQEYIRNEMKYNISAGKIHFWVANKRLTLDGSPELPNSGDNMPVNTTLNSFTLIPAKQNNTQYDNEKISLGELHLIYADNVASMPVQFLDFYAKQETDNGVILKWSTVNEINNKSFYIYRSSGISGFYKVAEIPVNNNTKKDVNTYSFRDSKPQEGINYYKLLQVDIDGSITEYPKVLSVYIDKKHTTSKLLSSVSKGKLSVIYSNTAGVGKGTIKLRNLEGKILLNQKVHISEGKNEFTFHLVNNIQGNLYVLELDREQETIVSKSVSQ</sequence>
<dbReference type="RefSeq" id="WP_379660819.1">
    <property type="nucleotide sequence ID" value="NZ_JBHUDG010000001.1"/>
</dbReference>
<feature type="chain" id="PRO_5045497675" description="Glycoside hydrolase family 42 N-terminal domain-containing protein" evidence="1">
    <location>
        <begin position="28"/>
        <end position="1159"/>
    </location>
</feature>
<keyword evidence="3" id="KW-1185">Reference proteome</keyword>